<dbReference type="KEGG" id="pss:102456191"/>
<dbReference type="HOGENOM" id="CLU_029507_0_1_1"/>
<reference evidence="13" key="3">
    <citation type="submission" date="2025-08" db="UniProtKB">
        <authorList>
            <consortium name="Ensembl"/>
        </authorList>
    </citation>
    <scope>IDENTIFICATION</scope>
</reference>
<dbReference type="GO" id="GO:0016020">
    <property type="term" value="C:membrane"/>
    <property type="evidence" value="ECO:0007669"/>
    <property type="project" value="UniProtKB-SubCell"/>
</dbReference>
<reference evidence="14" key="2">
    <citation type="journal article" date="2013" name="Nat. Genet.">
        <title>The draft genomes of soft-shell turtle and green sea turtle yield insights into the development and evolution of the turtle-specific body plan.</title>
        <authorList>
            <person name="Wang Z."/>
            <person name="Pascual-Anaya J."/>
            <person name="Zadissa A."/>
            <person name="Li W."/>
            <person name="Niimura Y."/>
            <person name="Huang Z."/>
            <person name="Li C."/>
            <person name="White S."/>
            <person name="Xiong Z."/>
            <person name="Fang D."/>
            <person name="Wang B."/>
            <person name="Ming Y."/>
            <person name="Chen Y."/>
            <person name="Zheng Y."/>
            <person name="Kuraku S."/>
            <person name="Pignatelli M."/>
            <person name="Herrero J."/>
            <person name="Beal K."/>
            <person name="Nozawa M."/>
            <person name="Li Q."/>
            <person name="Wang J."/>
            <person name="Zhang H."/>
            <person name="Yu L."/>
            <person name="Shigenobu S."/>
            <person name="Wang J."/>
            <person name="Liu J."/>
            <person name="Flicek P."/>
            <person name="Searle S."/>
            <person name="Wang J."/>
            <person name="Kuratani S."/>
            <person name="Yin Y."/>
            <person name="Aken B."/>
            <person name="Zhang G."/>
            <person name="Irie N."/>
        </authorList>
    </citation>
    <scope>NUCLEOTIDE SEQUENCE [LARGE SCALE GENOMIC DNA]</scope>
    <source>
        <strain evidence="14">Daiwa-1</strain>
    </source>
</reference>
<dbReference type="PROSITE" id="PS51355">
    <property type="entry name" value="GLUTATHIONE_PEROXID_3"/>
    <property type="match status" value="1"/>
</dbReference>
<keyword evidence="6 12" id="KW-0812">Transmembrane</keyword>
<dbReference type="PIRSF" id="PIRSF000303">
    <property type="entry name" value="Glutathion_perox"/>
    <property type="match status" value="1"/>
</dbReference>
<evidence type="ECO:0000256" key="1">
    <source>
        <dbReference type="ARBA" id="ARBA00000217"/>
    </source>
</evidence>
<dbReference type="FunFam" id="3.40.30.10:FF:000049">
    <property type="entry name" value="Glutathione peroxidase"/>
    <property type="match status" value="1"/>
</dbReference>
<dbReference type="STRING" id="13735.ENSPSIP00000011525"/>
<organism evidence="13 14">
    <name type="scientific">Pelodiscus sinensis</name>
    <name type="common">Chinese softshell turtle</name>
    <name type="synonym">Trionyx sinensis</name>
    <dbReference type="NCBI Taxonomy" id="13735"/>
    <lineage>
        <taxon>Eukaryota</taxon>
        <taxon>Metazoa</taxon>
        <taxon>Chordata</taxon>
        <taxon>Craniata</taxon>
        <taxon>Vertebrata</taxon>
        <taxon>Euteleostomi</taxon>
        <taxon>Archelosauria</taxon>
        <taxon>Testudinata</taxon>
        <taxon>Testudines</taxon>
        <taxon>Cryptodira</taxon>
        <taxon>Trionychia</taxon>
        <taxon>Trionychidae</taxon>
        <taxon>Pelodiscus</taxon>
    </lineage>
</organism>
<name>K7FU15_PELSI</name>
<dbReference type="GO" id="GO:0006979">
    <property type="term" value="P:response to oxidative stress"/>
    <property type="evidence" value="ECO:0007669"/>
    <property type="project" value="InterPro"/>
</dbReference>
<dbReference type="GeneTree" id="ENSGT00940000159371"/>
<protein>
    <recommendedName>
        <fullName evidence="4 11">Glutathione peroxidase</fullName>
    </recommendedName>
</protein>
<feature type="active site" evidence="10">
    <location>
        <position position="81"/>
    </location>
</feature>
<keyword evidence="7 12" id="KW-1133">Transmembrane helix</keyword>
<keyword evidence="9 12" id="KW-0472">Membrane</keyword>
<dbReference type="InterPro" id="IPR029760">
    <property type="entry name" value="GPX_CS"/>
</dbReference>
<dbReference type="InterPro" id="IPR036249">
    <property type="entry name" value="Thioredoxin-like_sf"/>
</dbReference>
<comment type="subcellular location">
    <subcellularLocation>
        <location evidence="2">Membrane</location>
        <topology evidence="2">Single-pass membrane protein</topology>
    </subcellularLocation>
</comment>
<dbReference type="NCBIfam" id="TIGR02540">
    <property type="entry name" value="gpx7"/>
    <property type="match status" value="1"/>
</dbReference>
<dbReference type="InterPro" id="IPR013376">
    <property type="entry name" value="Glut_perox_Gpx7"/>
</dbReference>
<dbReference type="GO" id="GO:0005788">
    <property type="term" value="C:endoplasmic reticulum lumen"/>
    <property type="evidence" value="ECO:0007669"/>
    <property type="project" value="UniProtKB-ARBA"/>
</dbReference>
<keyword evidence="14" id="KW-1185">Reference proteome</keyword>
<dbReference type="PROSITE" id="PS00763">
    <property type="entry name" value="GLUTATHIONE_PEROXID_2"/>
    <property type="match status" value="1"/>
</dbReference>
<evidence type="ECO:0000256" key="11">
    <source>
        <dbReference type="RuleBase" id="RU000499"/>
    </source>
</evidence>
<evidence type="ECO:0000256" key="3">
    <source>
        <dbReference type="ARBA" id="ARBA00006926"/>
    </source>
</evidence>
<dbReference type="GO" id="GO:0004602">
    <property type="term" value="F:glutathione peroxidase activity"/>
    <property type="evidence" value="ECO:0007669"/>
    <property type="project" value="UniProtKB-EC"/>
</dbReference>
<accession>K7FU15</accession>
<evidence type="ECO:0000313" key="13">
    <source>
        <dbReference type="Ensembl" id="ENSPSIP00000011525.1"/>
    </source>
</evidence>
<dbReference type="OrthoDB" id="446890at2759"/>
<dbReference type="Ensembl" id="ENSPSIT00000011582.1">
    <property type="protein sequence ID" value="ENSPSIP00000011525.1"/>
    <property type="gene ID" value="ENSPSIG00000010421.1"/>
</dbReference>
<comment type="similarity">
    <text evidence="3 11">Belongs to the glutathione peroxidase family.</text>
</comment>
<evidence type="ECO:0000256" key="12">
    <source>
        <dbReference type="SAM" id="Phobius"/>
    </source>
</evidence>
<dbReference type="Gene3D" id="3.40.30.10">
    <property type="entry name" value="Glutaredoxin"/>
    <property type="match status" value="1"/>
</dbReference>
<dbReference type="Pfam" id="PF00255">
    <property type="entry name" value="GSHPx"/>
    <property type="match status" value="1"/>
</dbReference>
<dbReference type="Proteomes" id="UP000007267">
    <property type="component" value="Unassembled WGS sequence"/>
</dbReference>
<reference evidence="14" key="1">
    <citation type="submission" date="2011-10" db="EMBL/GenBank/DDBJ databases">
        <authorList>
            <consortium name="Soft-shell Turtle Genome Consortium"/>
        </authorList>
    </citation>
    <scope>NUCLEOTIDE SEQUENCE [LARGE SCALE GENOMIC DNA]</scope>
    <source>
        <strain evidence="14">Daiwa-1</strain>
    </source>
</reference>
<comment type="catalytic activity">
    <reaction evidence="1">
        <text>2 glutathione + H2O2 = glutathione disulfide + 2 H2O</text>
        <dbReference type="Rhea" id="RHEA:16833"/>
        <dbReference type="ChEBI" id="CHEBI:15377"/>
        <dbReference type="ChEBI" id="CHEBI:16240"/>
        <dbReference type="ChEBI" id="CHEBI:57925"/>
        <dbReference type="ChEBI" id="CHEBI:58297"/>
        <dbReference type="EC" id="1.11.1.9"/>
    </reaction>
</comment>
<dbReference type="GO" id="GO:0033554">
    <property type="term" value="P:cellular response to stress"/>
    <property type="evidence" value="ECO:0007669"/>
    <property type="project" value="UniProtKB-ARBA"/>
</dbReference>
<dbReference type="EMBL" id="AGCU01205271">
    <property type="status" value="NOT_ANNOTATED_CDS"/>
    <property type="molecule type" value="Genomic_DNA"/>
</dbReference>
<sequence length="211" mass="24370">MEPLPLTTFPLKCSLPKARVFIIFLSMVLCTAMLCLLQLKFLKPKIKDFYSFEVKDSRGRIVSLEKYRGKVSLVVNVASYCQHTDKNYIALQELHREFGPSHFTVLAFPCNQFGESEPGSSQEIDSFAKGNYGATFPIFYKIKILGSETEPAFKFLIDSSKKEPRWNFWKYLVSPEGKVVKFWRPEEPIENIKPEVASLIRQIIMKKKEDL</sequence>
<evidence type="ECO:0000256" key="5">
    <source>
        <dbReference type="ARBA" id="ARBA00022559"/>
    </source>
</evidence>
<dbReference type="PRINTS" id="PR01011">
    <property type="entry name" value="GLUTPROXDASE"/>
</dbReference>
<dbReference type="eggNOG" id="KOG1651">
    <property type="taxonomic scope" value="Eukaryota"/>
</dbReference>
<gene>
    <name evidence="13" type="primary">GPX8</name>
</gene>
<evidence type="ECO:0000256" key="4">
    <source>
        <dbReference type="ARBA" id="ARBA00012310"/>
    </source>
</evidence>
<dbReference type="OMA" id="PTWNFCK"/>
<evidence type="ECO:0000256" key="8">
    <source>
        <dbReference type="ARBA" id="ARBA00023002"/>
    </source>
</evidence>
<evidence type="ECO:0000256" key="9">
    <source>
        <dbReference type="ARBA" id="ARBA00023136"/>
    </source>
</evidence>
<evidence type="ECO:0000313" key="14">
    <source>
        <dbReference type="Proteomes" id="UP000007267"/>
    </source>
</evidence>
<dbReference type="InterPro" id="IPR000889">
    <property type="entry name" value="Glutathione_peroxidase"/>
</dbReference>
<reference evidence="13" key="4">
    <citation type="submission" date="2025-09" db="UniProtKB">
        <authorList>
            <consortium name="Ensembl"/>
        </authorList>
    </citation>
    <scope>IDENTIFICATION</scope>
</reference>
<dbReference type="SUPFAM" id="SSF52833">
    <property type="entry name" value="Thioredoxin-like"/>
    <property type="match status" value="1"/>
</dbReference>
<evidence type="ECO:0000256" key="10">
    <source>
        <dbReference type="PIRSR" id="PIRSR000303-1"/>
    </source>
</evidence>
<dbReference type="CTD" id="493869"/>
<evidence type="ECO:0000256" key="7">
    <source>
        <dbReference type="ARBA" id="ARBA00022989"/>
    </source>
</evidence>
<dbReference type="CDD" id="cd00340">
    <property type="entry name" value="GSH_Peroxidase"/>
    <property type="match status" value="1"/>
</dbReference>
<dbReference type="PANTHER" id="PTHR11592">
    <property type="entry name" value="GLUTATHIONE PEROXIDASE"/>
    <property type="match status" value="1"/>
</dbReference>
<dbReference type="GeneID" id="102456191"/>
<evidence type="ECO:0000256" key="6">
    <source>
        <dbReference type="ARBA" id="ARBA00022692"/>
    </source>
</evidence>
<dbReference type="PANTHER" id="PTHR11592:SF7">
    <property type="entry name" value="GLUTATHIONE PEROXIDASE 8-RELATED"/>
    <property type="match status" value="1"/>
</dbReference>
<keyword evidence="5 11" id="KW-0575">Peroxidase</keyword>
<proteinExistence type="inferred from homology"/>
<evidence type="ECO:0000256" key="2">
    <source>
        <dbReference type="ARBA" id="ARBA00004167"/>
    </source>
</evidence>
<keyword evidence="8 11" id="KW-0560">Oxidoreductase</keyword>
<dbReference type="AlphaFoldDB" id="K7FU15"/>
<dbReference type="RefSeq" id="XP_006139606.1">
    <property type="nucleotide sequence ID" value="XM_006139544.3"/>
</dbReference>
<feature type="transmembrane region" description="Helical" evidence="12">
    <location>
        <begin position="20"/>
        <end position="39"/>
    </location>
</feature>